<dbReference type="Gene3D" id="2.40.70.10">
    <property type="entry name" value="Acid Proteases"/>
    <property type="match status" value="1"/>
</dbReference>
<protein>
    <submittedName>
        <fullName evidence="2">Unnamed protein product</fullName>
    </submittedName>
</protein>
<dbReference type="OrthoDB" id="123763at2759"/>
<dbReference type="EMBL" id="BSXT01001195">
    <property type="protein sequence ID" value="GMF39866.1"/>
    <property type="molecule type" value="Genomic_DNA"/>
</dbReference>
<evidence type="ECO:0000313" key="2">
    <source>
        <dbReference type="EMBL" id="GMF39866.1"/>
    </source>
</evidence>
<evidence type="ECO:0000313" key="3">
    <source>
        <dbReference type="Proteomes" id="UP001165121"/>
    </source>
</evidence>
<dbReference type="AlphaFoldDB" id="A0A9W6XJG0"/>
<keyword evidence="3" id="KW-1185">Reference proteome</keyword>
<dbReference type="Proteomes" id="UP001165121">
    <property type="component" value="Unassembled WGS sequence"/>
</dbReference>
<sequence>MADRTRQAVFGSADTQHHGVGSVRKRRLPVSAERPAGRLCSALRKETHSPPPLKEQVPETPLLCPSVVTARSNLVVVTASVKWYQEPMMFLNDSGASLNFATKASVAGNIALYARALEASHGNTGVSVRLLTGSIVSTRKVVLRLKVKFDDFDSVEPFIVLDMDDRYDLILGMPWLAKHEPWIDWCSRTIDGFVREHRLPRGEQHIVGTSEVLTTPSASPPRALELGEDEKQDSQTQVPLPWGYRVLQPSCTCGAAYSQGAGAVRERVGRGGSVQAPPKQVILAGSAHGNDGAGVGTRAEEGGRAGATIMQCVGSESAHADKSAAAGSAQAEGRAGVGARADNSGRVGDPLRKA</sequence>
<gene>
    <name evidence="2" type="ORF">Pfra01_001202100</name>
</gene>
<comment type="caution">
    <text evidence="2">The sequence shown here is derived from an EMBL/GenBank/DDBJ whole genome shotgun (WGS) entry which is preliminary data.</text>
</comment>
<feature type="region of interest" description="Disordered" evidence="1">
    <location>
        <begin position="316"/>
        <end position="354"/>
    </location>
</feature>
<feature type="region of interest" description="Disordered" evidence="1">
    <location>
        <begin position="1"/>
        <end position="28"/>
    </location>
</feature>
<reference evidence="2" key="1">
    <citation type="submission" date="2023-04" db="EMBL/GenBank/DDBJ databases">
        <title>Phytophthora fragariaefolia NBRC 109709.</title>
        <authorList>
            <person name="Ichikawa N."/>
            <person name="Sato H."/>
            <person name="Tonouchi N."/>
        </authorList>
    </citation>
    <scope>NUCLEOTIDE SEQUENCE</scope>
    <source>
        <strain evidence="2">NBRC 109709</strain>
    </source>
</reference>
<name>A0A9W6XJG0_9STRA</name>
<evidence type="ECO:0000256" key="1">
    <source>
        <dbReference type="SAM" id="MobiDB-lite"/>
    </source>
</evidence>
<dbReference type="CDD" id="cd00303">
    <property type="entry name" value="retropepsin_like"/>
    <property type="match status" value="1"/>
</dbReference>
<dbReference type="Pfam" id="PF08284">
    <property type="entry name" value="RVP_2"/>
    <property type="match status" value="1"/>
</dbReference>
<feature type="compositionally biased region" description="Low complexity" evidence="1">
    <location>
        <begin position="323"/>
        <end position="334"/>
    </location>
</feature>
<proteinExistence type="predicted"/>
<organism evidence="2 3">
    <name type="scientific">Phytophthora fragariaefolia</name>
    <dbReference type="NCBI Taxonomy" id="1490495"/>
    <lineage>
        <taxon>Eukaryota</taxon>
        <taxon>Sar</taxon>
        <taxon>Stramenopiles</taxon>
        <taxon>Oomycota</taxon>
        <taxon>Peronosporomycetes</taxon>
        <taxon>Peronosporales</taxon>
        <taxon>Peronosporaceae</taxon>
        <taxon>Phytophthora</taxon>
    </lineage>
</organism>
<dbReference type="InterPro" id="IPR021109">
    <property type="entry name" value="Peptidase_aspartic_dom_sf"/>
</dbReference>
<feature type="region of interest" description="Disordered" evidence="1">
    <location>
        <begin position="213"/>
        <end position="235"/>
    </location>
</feature>
<accession>A0A9W6XJG0</accession>